<comment type="caution">
    <text evidence="2">The sequence shown here is derived from an EMBL/GenBank/DDBJ whole genome shotgun (WGS) entry which is preliminary data.</text>
</comment>
<name>A0AA39IQ57_9BILA</name>
<protein>
    <submittedName>
        <fullName evidence="2">Uncharacterized protein</fullName>
    </submittedName>
</protein>
<evidence type="ECO:0000256" key="1">
    <source>
        <dbReference type="SAM" id="MobiDB-lite"/>
    </source>
</evidence>
<sequence length="154" mass="17147">MHKASNFGLAHSPLRVFHWRGLKFKSCARTLISSMNARPLEALPEPEPLDVVWMAGLPSLERPLRIAKNTRETKRGEHKGAIMNDSRHPPAVAAAKNERERRFWERRKRAIGDDANEEESGGGGGGESPTTKLASPRRDSVVVDDVPPLPWRAV</sequence>
<reference evidence="2" key="1">
    <citation type="submission" date="2023-06" db="EMBL/GenBank/DDBJ databases">
        <title>Genomic analysis of the entomopathogenic nematode Steinernema hermaphroditum.</title>
        <authorList>
            <person name="Schwarz E.M."/>
            <person name="Heppert J.K."/>
            <person name="Baniya A."/>
            <person name="Schwartz H.T."/>
            <person name="Tan C.-H."/>
            <person name="Antoshechkin I."/>
            <person name="Sternberg P.W."/>
            <person name="Goodrich-Blair H."/>
            <person name="Dillman A.R."/>
        </authorList>
    </citation>
    <scope>NUCLEOTIDE SEQUENCE</scope>
    <source>
        <strain evidence="2">PS9179</strain>
        <tissue evidence="2">Whole animal</tissue>
    </source>
</reference>
<dbReference type="AlphaFoldDB" id="A0AA39IQ57"/>
<proteinExistence type="predicted"/>
<gene>
    <name evidence="2" type="ORF">QR680_010311</name>
</gene>
<evidence type="ECO:0000313" key="3">
    <source>
        <dbReference type="Proteomes" id="UP001175271"/>
    </source>
</evidence>
<evidence type="ECO:0000313" key="2">
    <source>
        <dbReference type="EMBL" id="KAK0427589.1"/>
    </source>
</evidence>
<dbReference type="EMBL" id="JAUCMV010000001">
    <property type="protein sequence ID" value="KAK0427589.1"/>
    <property type="molecule type" value="Genomic_DNA"/>
</dbReference>
<feature type="compositionally biased region" description="Basic and acidic residues" evidence="1">
    <location>
        <begin position="69"/>
        <end position="88"/>
    </location>
</feature>
<accession>A0AA39IQ57</accession>
<keyword evidence="3" id="KW-1185">Reference proteome</keyword>
<dbReference type="Proteomes" id="UP001175271">
    <property type="component" value="Unassembled WGS sequence"/>
</dbReference>
<organism evidence="2 3">
    <name type="scientific">Steinernema hermaphroditum</name>
    <dbReference type="NCBI Taxonomy" id="289476"/>
    <lineage>
        <taxon>Eukaryota</taxon>
        <taxon>Metazoa</taxon>
        <taxon>Ecdysozoa</taxon>
        <taxon>Nematoda</taxon>
        <taxon>Chromadorea</taxon>
        <taxon>Rhabditida</taxon>
        <taxon>Tylenchina</taxon>
        <taxon>Panagrolaimomorpha</taxon>
        <taxon>Strongyloidoidea</taxon>
        <taxon>Steinernematidae</taxon>
        <taxon>Steinernema</taxon>
    </lineage>
</organism>
<feature type="region of interest" description="Disordered" evidence="1">
    <location>
        <begin position="64"/>
        <end position="154"/>
    </location>
</feature>